<evidence type="ECO:0000259" key="3">
    <source>
        <dbReference type="SMART" id="SM00968"/>
    </source>
</evidence>
<feature type="domain" description="SMC hinge" evidence="3">
    <location>
        <begin position="183"/>
        <end position="318"/>
    </location>
</feature>
<gene>
    <name evidence="4" type="primary">SMC2_4</name>
    <name evidence="4" type="ORF">V5O48_009534</name>
</gene>
<proteinExistence type="predicted"/>
<protein>
    <submittedName>
        <fullName evidence="4">Structural maintenance of chromosomes protein 2</fullName>
    </submittedName>
</protein>
<dbReference type="PANTHER" id="PTHR43977">
    <property type="entry name" value="STRUCTURAL MAINTENANCE OF CHROMOSOMES PROTEIN 3"/>
    <property type="match status" value="1"/>
</dbReference>
<dbReference type="Proteomes" id="UP001465976">
    <property type="component" value="Unassembled WGS sequence"/>
</dbReference>
<dbReference type="SUPFAM" id="SSF75553">
    <property type="entry name" value="Smc hinge domain"/>
    <property type="match status" value="1"/>
</dbReference>
<feature type="coiled-coil region" evidence="1">
    <location>
        <begin position="65"/>
        <end position="99"/>
    </location>
</feature>
<evidence type="ECO:0000256" key="1">
    <source>
        <dbReference type="SAM" id="Coils"/>
    </source>
</evidence>
<keyword evidence="5" id="KW-1185">Reference proteome</keyword>
<evidence type="ECO:0000313" key="4">
    <source>
        <dbReference type="EMBL" id="KAL0572416.1"/>
    </source>
</evidence>
<accession>A0ABR3FAX6</accession>
<comment type="caution">
    <text evidence="4">The sequence shown here is derived from an EMBL/GenBank/DDBJ whole genome shotgun (WGS) entry which is preliminary data.</text>
</comment>
<organism evidence="4 5">
    <name type="scientific">Marasmius crinis-equi</name>
    <dbReference type="NCBI Taxonomy" id="585013"/>
    <lineage>
        <taxon>Eukaryota</taxon>
        <taxon>Fungi</taxon>
        <taxon>Dikarya</taxon>
        <taxon>Basidiomycota</taxon>
        <taxon>Agaricomycotina</taxon>
        <taxon>Agaricomycetes</taxon>
        <taxon>Agaricomycetidae</taxon>
        <taxon>Agaricales</taxon>
        <taxon>Marasmiineae</taxon>
        <taxon>Marasmiaceae</taxon>
        <taxon>Marasmius</taxon>
    </lineage>
</organism>
<sequence length="355" mass="39275">MEETCTEKEKEAGKINKDYNALKDVNTTMQDKLKSDEELLQTLLTGLSSNNANAGSGGGGYMGQLQAARSRRTQASAEEKQLKNKVEMTQKELRDVEVQWKKVEKDAGEGKKRLETMQGVVNECRRKLGACGWTEEMEKEGEAKLDGLNNEVERLTARRDQVRRTLGNMDFDYQTPGPHFDQRKVKGRLGTLVSLKPENYEFANALEVTAGSKLHQVVVTDETVSSELIKSGLKNRATFIPLTKINPYRVQAQKLATLSKTVPHKARLALDLVGYTDPTVEKAMSYTFGSTIIDGDSYDPSGSLTGGAKSNNEAILVRVQELLDVEAQLAEAKRKLREAESAWDEEEAGGVEEVG</sequence>
<dbReference type="Pfam" id="PF06470">
    <property type="entry name" value="SMC_hinge"/>
    <property type="match status" value="1"/>
</dbReference>
<evidence type="ECO:0000313" key="5">
    <source>
        <dbReference type="Proteomes" id="UP001465976"/>
    </source>
</evidence>
<keyword evidence="1" id="KW-0175">Coiled coil</keyword>
<name>A0ABR3FAX6_9AGAR</name>
<dbReference type="InterPro" id="IPR036277">
    <property type="entry name" value="SMC_hinge_sf"/>
</dbReference>
<dbReference type="EMBL" id="JBAHYK010000631">
    <property type="protein sequence ID" value="KAL0572416.1"/>
    <property type="molecule type" value="Genomic_DNA"/>
</dbReference>
<evidence type="ECO:0000256" key="2">
    <source>
        <dbReference type="SAM" id="MobiDB-lite"/>
    </source>
</evidence>
<dbReference type="Gene3D" id="1.20.1060.20">
    <property type="match status" value="1"/>
</dbReference>
<feature type="compositionally biased region" description="Acidic residues" evidence="2">
    <location>
        <begin position="341"/>
        <end position="355"/>
    </location>
</feature>
<reference evidence="4 5" key="1">
    <citation type="submission" date="2024-02" db="EMBL/GenBank/DDBJ databases">
        <title>A draft genome for the cacao thread blight pathogen Marasmius crinis-equi.</title>
        <authorList>
            <person name="Cohen S.P."/>
            <person name="Baruah I.K."/>
            <person name="Amoako-Attah I."/>
            <person name="Bukari Y."/>
            <person name="Meinhardt L.W."/>
            <person name="Bailey B.A."/>
        </authorList>
    </citation>
    <scope>NUCLEOTIDE SEQUENCE [LARGE SCALE GENOMIC DNA]</scope>
    <source>
        <strain evidence="4 5">GH-76</strain>
    </source>
</reference>
<dbReference type="InterPro" id="IPR010935">
    <property type="entry name" value="SMC_hinge"/>
</dbReference>
<feature type="coiled-coil region" evidence="1">
    <location>
        <begin position="138"/>
        <end position="165"/>
    </location>
</feature>
<feature type="region of interest" description="Disordered" evidence="2">
    <location>
        <begin position="336"/>
        <end position="355"/>
    </location>
</feature>
<dbReference type="SMART" id="SM00968">
    <property type="entry name" value="SMC_hinge"/>
    <property type="match status" value="1"/>
</dbReference>